<protein>
    <submittedName>
        <fullName evidence="1">Uncharacterized protein</fullName>
    </submittedName>
</protein>
<reference evidence="1" key="1">
    <citation type="journal article" date="2015" name="Nature">
        <title>Complex archaea that bridge the gap between prokaryotes and eukaryotes.</title>
        <authorList>
            <person name="Spang A."/>
            <person name="Saw J.H."/>
            <person name="Jorgensen S.L."/>
            <person name="Zaremba-Niedzwiedzka K."/>
            <person name="Martijn J."/>
            <person name="Lind A.E."/>
            <person name="van Eijk R."/>
            <person name="Schleper C."/>
            <person name="Guy L."/>
            <person name="Ettema T.J."/>
        </authorList>
    </citation>
    <scope>NUCLEOTIDE SEQUENCE</scope>
</reference>
<sequence>GDDRVSLGEPIYRYKPSKVRDGHGGWTETAITPITIYGVIEVHENATSVILDIDADVKVGDLLRLRLN</sequence>
<dbReference type="AlphaFoldDB" id="A0A0F9DJT9"/>
<gene>
    <name evidence="1" type="ORF">LCGC14_2480420</name>
</gene>
<dbReference type="EMBL" id="LAZR01039056">
    <property type="protein sequence ID" value="KKL17951.1"/>
    <property type="molecule type" value="Genomic_DNA"/>
</dbReference>
<proteinExistence type="predicted"/>
<organism evidence="1">
    <name type="scientific">marine sediment metagenome</name>
    <dbReference type="NCBI Taxonomy" id="412755"/>
    <lineage>
        <taxon>unclassified sequences</taxon>
        <taxon>metagenomes</taxon>
        <taxon>ecological metagenomes</taxon>
    </lineage>
</organism>
<feature type="non-terminal residue" evidence="1">
    <location>
        <position position="1"/>
    </location>
</feature>
<comment type="caution">
    <text evidence="1">The sequence shown here is derived from an EMBL/GenBank/DDBJ whole genome shotgun (WGS) entry which is preliminary data.</text>
</comment>
<name>A0A0F9DJT9_9ZZZZ</name>
<accession>A0A0F9DJT9</accession>
<evidence type="ECO:0000313" key="1">
    <source>
        <dbReference type="EMBL" id="KKL17951.1"/>
    </source>
</evidence>